<feature type="region of interest" description="Disordered" evidence="1">
    <location>
        <begin position="1"/>
        <end position="25"/>
    </location>
</feature>
<keyword evidence="3" id="KW-1185">Reference proteome</keyword>
<organism evidence="2 3">
    <name type="scientific">Petropleomorpha daqingensis</name>
    <dbReference type="NCBI Taxonomy" id="2026353"/>
    <lineage>
        <taxon>Bacteria</taxon>
        <taxon>Bacillati</taxon>
        <taxon>Actinomycetota</taxon>
        <taxon>Actinomycetes</taxon>
        <taxon>Geodermatophilales</taxon>
        <taxon>Geodermatophilaceae</taxon>
        <taxon>Petropleomorpha</taxon>
    </lineage>
</organism>
<dbReference type="EMBL" id="JACBZT010000001">
    <property type="protein sequence ID" value="NYJ07617.1"/>
    <property type="molecule type" value="Genomic_DNA"/>
</dbReference>
<name>A0A853CJ96_9ACTN</name>
<evidence type="ECO:0000313" key="3">
    <source>
        <dbReference type="Proteomes" id="UP000541969"/>
    </source>
</evidence>
<reference evidence="2 3" key="1">
    <citation type="submission" date="2020-07" db="EMBL/GenBank/DDBJ databases">
        <title>Sequencing the genomes of 1000 actinobacteria strains.</title>
        <authorList>
            <person name="Klenk H.-P."/>
        </authorList>
    </citation>
    <scope>NUCLEOTIDE SEQUENCE [LARGE SCALE GENOMIC DNA]</scope>
    <source>
        <strain evidence="2 3">DSM 104001</strain>
    </source>
</reference>
<sequence length="113" mass="12647">MGLLDRLRGRGPGGSGRRSTLDRGSHRTDLAHLEQFVASRRGVEGYVEPRTAVTETTIVLVAADGEWTRRRIDGPDVARRLSKDLAIPVYDAQVTGYPQRMRDWSAKQTDKLE</sequence>
<dbReference type="AlphaFoldDB" id="A0A853CJ96"/>
<gene>
    <name evidence="2" type="ORF">GGQ55_003895</name>
</gene>
<protein>
    <submittedName>
        <fullName evidence="2">Uncharacterized protein</fullName>
    </submittedName>
</protein>
<evidence type="ECO:0000313" key="2">
    <source>
        <dbReference type="EMBL" id="NYJ07617.1"/>
    </source>
</evidence>
<dbReference type="Proteomes" id="UP000541969">
    <property type="component" value="Unassembled WGS sequence"/>
</dbReference>
<proteinExistence type="predicted"/>
<dbReference type="RefSeq" id="WP_179719609.1">
    <property type="nucleotide sequence ID" value="NZ_JACBZT010000001.1"/>
</dbReference>
<evidence type="ECO:0000256" key="1">
    <source>
        <dbReference type="SAM" id="MobiDB-lite"/>
    </source>
</evidence>
<comment type="caution">
    <text evidence="2">The sequence shown here is derived from an EMBL/GenBank/DDBJ whole genome shotgun (WGS) entry which is preliminary data.</text>
</comment>
<accession>A0A853CJ96</accession>